<dbReference type="GO" id="GO:0016887">
    <property type="term" value="F:ATP hydrolysis activity"/>
    <property type="evidence" value="ECO:0007669"/>
    <property type="project" value="TreeGrafter"/>
</dbReference>
<keyword evidence="2" id="KW-0067">ATP-binding</keyword>
<gene>
    <name evidence="5" type="ORF">HBO13_28245</name>
</gene>
<organism evidence="5 6">
    <name type="scientific">Pseudomonas lactis</name>
    <dbReference type="NCBI Taxonomy" id="1615674"/>
    <lineage>
        <taxon>Bacteria</taxon>
        <taxon>Pseudomonadati</taxon>
        <taxon>Pseudomonadota</taxon>
        <taxon>Gammaproteobacteria</taxon>
        <taxon>Pseudomonadales</taxon>
        <taxon>Pseudomonadaceae</taxon>
        <taxon>Pseudomonas</taxon>
    </lineage>
</organism>
<comment type="caution">
    <text evidence="5">The sequence shown here is derived from an EMBL/GenBank/DDBJ whole genome shotgun (WGS) entry which is preliminary data.</text>
</comment>
<dbReference type="InterPro" id="IPR052511">
    <property type="entry name" value="ATP-dep_Helicase"/>
</dbReference>
<dbReference type="SMART" id="SM00487">
    <property type="entry name" value="DEXDc"/>
    <property type="match status" value="1"/>
</dbReference>
<dbReference type="SMART" id="SM00490">
    <property type="entry name" value="HELICc"/>
    <property type="match status" value="1"/>
</dbReference>
<dbReference type="PANTHER" id="PTHR47962:SF5">
    <property type="entry name" value="ATP-DEPENDENT HELICASE LHR-RELATED"/>
    <property type="match status" value="1"/>
</dbReference>
<dbReference type="SUPFAM" id="SSF52540">
    <property type="entry name" value="P-loop containing nucleoside triphosphate hydrolases"/>
    <property type="match status" value="1"/>
</dbReference>
<evidence type="ECO:0000259" key="4">
    <source>
        <dbReference type="PROSITE" id="PS51194"/>
    </source>
</evidence>
<sequence>MPISKQAEDCLDQIEAVEFRSLSWGFADGSLSRDEALDIARSITAISPDDVIEELVTSCLIFEWDNAAGETRYRSRFAEIVRLLSRLRQLFPGKPWLGAPRLVSDFRIDVRRRRYPRRDREGATIFAENEVVLGESPLRRRLWKALVVDSQLKLAAFQERATLRLLSRDSDIATIVTAGTGSGKTLSFYLPAMLRIGEVVRVNQFWVKAIAIYPRIELLKDQLSEAFSRARLLDTTLVAEGRRPITVGALFGSTPRRADRQSLENAKWLRRDKSFICPWFKCTSCGSDLMWYENDIAAQVERLICANVQCRESIGSDRLVLTRNRLLSHSPDILFTTTEMLNQRMSDLTMRRVFGVGVSSQQKPMFALLDEVHTYVGTSGAQAALVLRRWRHLMGAPVTWCGLSATLQEAAGFFADLTGVVKDNVAEVTPAYDEVIEEGADYQVVLCGDPTLQASVLSTSIQAAMLVARMMDPQASGLSSNRFGQRVFVFTDDLDVTNRLFDNLRDAEAYTIFGKPDGKRLPLAAIRARQADDALRREADGQRWWAVERIGRKLADRLVVGRTTSQDAGVLANSDLIVATASLEVGYNDEQVGAVIQHKAPRNMASLLQRKGRAGRIRGMRPLTVTVLSAHGRDKVAFQAYEHLFDPVVAVQHLPVLNQYVLRIQAVFSFFDWLAREASQSCTTGWMWDVLSQPESYSRQLEPTVLNKLTSLLRADENVVASLTQHLRRSLGVPLDTVTSILWDPPRSLLLEVVPTLTRRLIRGWRLVDPTKGAALDLCKRFHPLPDFVPQNLFTDLSLPEVQIVLPPATVNDQEKHDSLPIIQALQQLAPGRVTRRFAHERGGLCHWFPLNLEEDVQVIPINDYARLHESLGIFIGTGDDGSSLSMQVYRPWEIHLSRTPSNEVLPTSNAFSRWYSHFIPQGDPVVIPVPPRSVWFDLVSDVRFHLHRFRGSVTVQRFSPGARANLRTKSGDKLVTVQYADADGQQVAVGFEVEVDGFYIDFKLPTPDALFNEALSEQLSASSRLAYHRYCILSDKNLPAEIDTLQREWLHQILISAALAKALRDGMALSQAARSILEDAPARVFAEVLRSLFALQDVDAESLAEDVDDGAGDEDASESDASRRVSRLEQRLLDSIGRPEVIECLLALVPELEAPTPSTYGSWLFRTLSETLAETVLQACINTAPRHAATDGLVADLEVLESGIARVWITETTLGGAGVIQAFAGAFAEEPRGLFRAIEAALAPTDLELASLGLKQFLILTCDNAAIADLTCRLRSTQSHQARESIQIELYQALGHLGIDVGHALSVSLNARILRPGMSEGWDHLLRDLLLSWEKLETQHQFAIGLREFCYAALYLPGIRTSLQQLLQGAYPAMGDAEFIQVLGGLLWPRGIEIRQRALQSYNPFRTRRLTDPALVRGLLLASNIPTVVVGTVDWRSKFAALMAEYATVQLQCASRDEHSLRQAVVELIATPIDVGYLQFFPVVERVERNDSETRATLSLREHI</sequence>
<proteinExistence type="predicted"/>
<dbReference type="Gene3D" id="3.40.50.300">
    <property type="entry name" value="P-loop containing nucleotide triphosphate hydrolases"/>
    <property type="match status" value="3"/>
</dbReference>
<feature type="compositionally biased region" description="Acidic residues" evidence="3">
    <location>
        <begin position="1105"/>
        <end position="1119"/>
    </location>
</feature>
<reference evidence="5 6" key="1">
    <citation type="journal article" date="2020" name="Front. Microbiol.">
        <title>Genetic Organization of the aprX-lipA2 Operon Affects the Proteolytic Potential of Pseudomonas Species in Milk.</title>
        <authorList>
            <person name="Maier C."/>
            <person name="Huptas C."/>
            <person name="von Neubeck M."/>
            <person name="Scherer S."/>
            <person name="Wenning M."/>
            <person name="Lucking G."/>
        </authorList>
    </citation>
    <scope>NUCLEOTIDE SEQUENCE [LARGE SCALE GENOMIC DNA]</scope>
    <source>
        <strain evidence="5 6">WS 5405</strain>
    </source>
</reference>
<dbReference type="InterPro" id="IPR011545">
    <property type="entry name" value="DEAD/DEAH_box_helicase_dom"/>
</dbReference>
<dbReference type="Pfam" id="PF00271">
    <property type="entry name" value="Helicase_C"/>
    <property type="match status" value="1"/>
</dbReference>
<dbReference type="GO" id="GO:0003677">
    <property type="term" value="F:DNA binding"/>
    <property type="evidence" value="ECO:0007669"/>
    <property type="project" value="TreeGrafter"/>
</dbReference>
<dbReference type="EMBL" id="JAAQYH010000018">
    <property type="protein sequence ID" value="NNA76531.1"/>
    <property type="molecule type" value="Genomic_DNA"/>
</dbReference>
<dbReference type="Pfam" id="PF00270">
    <property type="entry name" value="DEAD"/>
    <property type="match status" value="1"/>
</dbReference>
<dbReference type="PROSITE" id="PS51194">
    <property type="entry name" value="HELICASE_CTER"/>
    <property type="match status" value="1"/>
</dbReference>
<feature type="region of interest" description="Disordered" evidence="3">
    <location>
        <begin position="1105"/>
        <end position="1124"/>
    </location>
</feature>
<accession>A0A7Y1QC28</accession>
<dbReference type="InterPro" id="IPR001650">
    <property type="entry name" value="Helicase_C-like"/>
</dbReference>
<dbReference type="InterPro" id="IPR027417">
    <property type="entry name" value="P-loop_NTPase"/>
</dbReference>
<feature type="domain" description="Helicase C-terminal" evidence="4">
    <location>
        <begin position="506"/>
        <end position="662"/>
    </location>
</feature>
<dbReference type="PANTHER" id="PTHR47962">
    <property type="entry name" value="ATP-DEPENDENT HELICASE LHR-RELATED-RELATED"/>
    <property type="match status" value="1"/>
</dbReference>
<dbReference type="NCBIfam" id="NF041067">
    <property type="entry name" value="DpdJ"/>
    <property type="match status" value="1"/>
</dbReference>
<dbReference type="Proteomes" id="UP000535954">
    <property type="component" value="Unassembled WGS sequence"/>
</dbReference>
<dbReference type="RefSeq" id="WP_169900434.1">
    <property type="nucleotide sequence ID" value="NZ_JAAQYH010000018.1"/>
</dbReference>
<evidence type="ECO:0000256" key="1">
    <source>
        <dbReference type="ARBA" id="ARBA00022741"/>
    </source>
</evidence>
<name>A0A7Y1QC28_9PSED</name>
<dbReference type="InterPro" id="IPR014001">
    <property type="entry name" value="Helicase_ATP-bd"/>
</dbReference>
<evidence type="ECO:0000313" key="6">
    <source>
        <dbReference type="Proteomes" id="UP000535954"/>
    </source>
</evidence>
<keyword evidence="1" id="KW-0547">Nucleotide-binding</keyword>
<protein>
    <recommendedName>
        <fullName evidence="4">Helicase C-terminal domain-containing protein</fullName>
    </recommendedName>
</protein>
<dbReference type="GO" id="GO:0005524">
    <property type="term" value="F:ATP binding"/>
    <property type="evidence" value="ECO:0007669"/>
    <property type="project" value="UniProtKB-KW"/>
</dbReference>
<evidence type="ECO:0000313" key="5">
    <source>
        <dbReference type="EMBL" id="NNA76531.1"/>
    </source>
</evidence>
<evidence type="ECO:0000256" key="3">
    <source>
        <dbReference type="SAM" id="MobiDB-lite"/>
    </source>
</evidence>
<evidence type="ECO:0000256" key="2">
    <source>
        <dbReference type="ARBA" id="ARBA00022840"/>
    </source>
</evidence>